<feature type="signal peptide" evidence="2">
    <location>
        <begin position="1"/>
        <end position="23"/>
    </location>
</feature>
<evidence type="ECO:0000313" key="4">
    <source>
        <dbReference type="EMBL" id="MBO0357026.1"/>
    </source>
</evidence>
<dbReference type="Gene3D" id="3.40.50.1820">
    <property type="entry name" value="alpha/beta hydrolase"/>
    <property type="match status" value="1"/>
</dbReference>
<protein>
    <submittedName>
        <fullName evidence="4">Carboxylesterase family protein</fullName>
    </submittedName>
</protein>
<sequence length="416" mass="44767">MKKLFHLILATVMLLAAMPAALAQVDTTGGRYYRPVFPNVTISLNVAYGSAVTFSGTTQQLLMDIYQPTGDTVSRRPVIIFAHQGGFVSGSRTDAYMADVCRRFAQLGYVTASIEYRLGFNLTGLAQPRDTPEVARAAIRGMQDMRAAVRFFRRDAATTRQYKVNPRYIVVGGSSAGGFMALEVGYLDKASEVPAYVDITALGGIEGNSGNPGYSSAVLAVLNLSGATESATIIEPGNVPLCSVHGTADNVVPYLKGRVGSLLPPKYVVGSGLLNPRATAVGIRNELRTFRNAGHIPFEGANTNGQAYADTTFRTIRDFLRPSLGQPGTVLSATAAASRAAMLQAYPVPATTEIQLAAPTGTLFKQHTAELLDATGRIVRRFQWEQANQTLPRENLKAGLYFLRSPNQPPLRVVFE</sequence>
<evidence type="ECO:0000259" key="3">
    <source>
        <dbReference type="Pfam" id="PF20434"/>
    </source>
</evidence>
<evidence type="ECO:0000256" key="2">
    <source>
        <dbReference type="SAM" id="SignalP"/>
    </source>
</evidence>
<comment type="caution">
    <text evidence="4">The sequence shown here is derived from an EMBL/GenBank/DDBJ whole genome shotgun (WGS) entry which is preliminary data.</text>
</comment>
<name>A0A939J9G0_9BACT</name>
<dbReference type="InterPro" id="IPR050300">
    <property type="entry name" value="GDXG_lipolytic_enzyme"/>
</dbReference>
<feature type="chain" id="PRO_5037864675" evidence="2">
    <location>
        <begin position="24"/>
        <end position="416"/>
    </location>
</feature>
<dbReference type="AlphaFoldDB" id="A0A939J9G0"/>
<dbReference type="RefSeq" id="WP_206981244.1">
    <property type="nucleotide sequence ID" value="NZ_JAFLQZ010000002.1"/>
</dbReference>
<keyword evidence="1" id="KW-0378">Hydrolase</keyword>
<dbReference type="SUPFAM" id="SSF53474">
    <property type="entry name" value="alpha/beta-Hydrolases"/>
    <property type="match status" value="1"/>
</dbReference>
<dbReference type="GO" id="GO:0016787">
    <property type="term" value="F:hydrolase activity"/>
    <property type="evidence" value="ECO:0007669"/>
    <property type="project" value="UniProtKB-KW"/>
</dbReference>
<keyword evidence="5" id="KW-1185">Reference proteome</keyword>
<evidence type="ECO:0000313" key="5">
    <source>
        <dbReference type="Proteomes" id="UP000664144"/>
    </source>
</evidence>
<reference evidence="4" key="1">
    <citation type="submission" date="2021-03" db="EMBL/GenBank/DDBJ databases">
        <authorList>
            <person name="Kim M.K."/>
        </authorList>
    </citation>
    <scope>NUCLEOTIDE SEQUENCE</scope>
    <source>
        <strain evidence="4">BT186</strain>
    </source>
</reference>
<evidence type="ECO:0000256" key="1">
    <source>
        <dbReference type="ARBA" id="ARBA00022801"/>
    </source>
</evidence>
<dbReference type="PANTHER" id="PTHR48081">
    <property type="entry name" value="AB HYDROLASE SUPERFAMILY PROTEIN C4A8.06C"/>
    <property type="match status" value="1"/>
</dbReference>
<dbReference type="Proteomes" id="UP000664144">
    <property type="component" value="Unassembled WGS sequence"/>
</dbReference>
<organism evidence="4 5">
    <name type="scientific">Hymenobacter telluris</name>
    <dbReference type="NCBI Taxonomy" id="2816474"/>
    <lineage>
        <taxon>Bacteria</taxon>
        <taxon>Pseudomonadati</taxon>
        <taxon>Bacteroidota</taxon>
        <taxon>Cytophagia</taxon>
        <taxon>Cytophagales</taxon>
        <taxon>Hymenobacteraceae</taxon>
        <taxon>Hymenobacter</taxon>
    </lineage>
</organism>
<proteinExistence type="predicted"/>
<keyword evidence="2" id="KW-0732">Signal</keyword>
<dbReference type="InterPro" id="IPR049492">
    <property type="entry name" value="BD-FAE-like_dom"/>
</dbReference>
<feature type="domain" description="BD-FAE-like" evidence="3">
    <location>
        <begin position="63"/>
        <end position="229"/>
    </location>
</feature>
<gene>
    <name evidence="4" type="ORF">J0X19_03635</name>
</gene>
<dbReference type="EMBL" id="JAFLQZ010000002">
    <property type="protein sequence ID" value="MBO0357026.1"/>
    <property type="molecule type" value="Genomic_DNA"/>
</dbReference>
<dbReference type="InterPro" id="IPR029058">
    <property type="entry name" value="AB_hydrolase_fold"/>
</dbReference>
<dbReference type="Pfam" id="PF20434">
    <property type="entry name" value="BD-FAE"/>
    <property type="match status" value="1"/>
</dbReference>
<accession>A0A939J9G0</accession>